<feature type="transmembrane region" description="Helical" evidence="5">
    <location>
        <begin position="72"/>
        <end position="92"/>
    </location>
</feature>
<reference evidence="7 8" key="1">
    <citation type="journal article" date="2023" name="Plants (Basel)">
        <title>Bridging the Gap: Combining Genomics and Transcriptomics Approaches to Understand Stylosanthes scabra, an Orphan Legume from the Brazilian Caatinga.</title>
        <authorList>
            <person name="Ferreira-Neto J.R.C."/>
            <person name="da Silva M.D."/>
            <person name="Binneck E."/>
            <person name="de Melo N.F."/>
            <person name="da Silva R.H."/>
            <person name="de Melo A.L.T.M."/>
            <person name="Pandolfi V."/>
            <person name="Bustamante F.O."/>
            <person name="Brasileiro-Vidal A.C."/>
            <person name="Benko-Iseppon A.M."/>
        </authorList>
    </citation>
    <scope>NUCLEOTIDE SEQUENCE [LARGE SCALE GENOMIC DNA]</scope>
    <source>
        <tissue evidence="7">Leaves</tissue>
    </source>
</reference>
<keyword evidence="1" id="KW-0479">Metal-binding</keyword>
<keyword evidence="3" id="KW-0862">Zinc</keyword>
<evidence type="ECO:0000256" key="2">
    <source>
        <dbReference type="ARBA" id="ARBA00022771"/>
    </source>
</evidence>
<dbReference type="Pfam" id="PF06839">
    <property type="entry name" value="Zn_ribbon_GRF"/>
    <property type="match status" value="1"/>
</dbReference>
<evidence type="ECO:0000259" key="6">
    <source>
        <dbReference type="PROSITE" id="PS51999"/>
    </source>
</evidence>
<evidence type="ECO:0000313" key="8">
    <source>
        <dbReference type="Proteomes" id="UP001341840"/>
    </source>
</evidence>
<keyword evidence="8" id="KW-1185">Reference proteome</keyword>
<proteinExistence type="predicted"/>
<protein>
    <recommendedName>
        <fullName evidence="6">GRF-type domain-containing protein</fullName>
    </recommendedName>
</protein>
<keyword evidence="5" id="KW-1133">Transmembrane helix</keyword>
<dbReference type="Proteomes" id="UP001341840">
    <property type="component" value="Unassembled WGS sequence"/>
</dbReference>
<keyword evidence="5" id="KW-0812">Transmembrane</keyword>
<accession>A0ABU6Q753</accession>
<dbReference type="EMBL" id="JASCZI010000046">
    <property type="protein sequence ID" value="MED6107680.1"/>
    <property type="molecule type" value="Genomic_DNA"/>
</dbReference>
<keyword evidence="5" id="KW-0472">Membrane</keyword>
<feature type="domain" description="GRF-type" evidence="6">
    <location>
        <begin position="1"/>
        <end position="31"/>
    </location>
</feature>
<organism evidence="7 8">
    <name type="scientific">Stylosanthes scabra</name>
    <dbReference type="NCBI Taxonomy" id="79078"/>
    <lineage>
        <taxon>Eukaryota</taxon>
        <taxon>Viridiplantae</taxon>
        <taxon>Streptophyta</taxon>
        <taxon>Embryophyta</taxon>
        <taxon>Tracheophyta</taxon>
        <taxon>Spermatophyta</taxon>
        <taxon>Magnoliopsida</taxon>
        <taxon>eudicotyledons</taxon>
        <taxon>Gunneridae</taxon>
        <taxon>Pentapetalae</taxon>
        <taxon>rosids</taxon>
        <taxon>fabids</taxon>
        <taxon>Fabales</taxon>
        <taxon>Fabaceae</taxon>
        <taxon>Papilionoideae</taxon>
        <taxon>50 kb inversion clade</taxon>
        <taxon>dalbergioids sensu lato</taxon>
        <taxon>Dalbergieae</taxon>
        <taxon>Pterocarpus clade</taxon>
        <taxon>Stylosanthes</taxon>
    </lineage>
</organism>
<dbReference type="InterPro" id="IPR010666">
    <property type="entry name" value="Znf_GRF"/>
</dbReference>
<gene>
    <name evidence="7" type="ORF">PIB30_016299</name>
</gene>
<evidence type="ECO:0000256" key="5">
    <source>
        <dbReference type="SAM" id="Phobius"/>
    </source>
</evidence>
<name>A0ABU6Q753_9FABA</name>
<sequence>MQVLKSAANMGREYYACPTRRCTWFRWAGSAVKYSARHDAQNLERDGEESKVDLGSNLLQHERVGNIENECLMLKMLVCMNLLGFMFCMSFYNSFIV</sequence>
<evidence type="ECO:0000256" key="1">
    <source>
        <dbReference type="ARBA" id="ARBA00022723"/>
    </source>
</evidence>
<evidence type="ECO:0000256" key="4">
    <source>
        <dbReference type="PROSITE-ProRule" id="PRU01343"/>
    </source>
</evidence>
<evidence type="ECO:0000313" key="7">
    <source>
        <dbReference type="EMBL" id="MED6107680.1"/>
    </source>
</evidence>
<comment type="caution">
    <text evidence="7">The sequence shown here is derived from an EMBL/GenBank/DDBJ whole genome shotgun (WGS) entry which is preliminary data.</text>
</comment>
<evidence type="ECO:0000256" key="3">
    <source>
        <dbReference type="ARBA" id="ARBA00022833"/>
    </source>
</evidence>
<dbReference type="PROSITE" id="PS51999">
    <property type="entry name" value="ZF_GRF"/>
    <property type="match status" value="1"/>
</dbReference>
<keyword evidence="2 4" id="KW-0863">Zinc-finger</keyword>